<dbReference type="Gene3D" id="2.60.120.10">
    <property type="entry name" value="Jelly Rolls"/>
    <property type="match status" value="1"/>
</dbReference>
<keyword evidence="4" id="KW-1185">Reference proteome</keyword>
<dbReference type="InterPro" id="IPR014710">
    <property type="entry name" value="RmlC-like_jellyroll"/>
</dbReference>
<keyword evidence="3" id="KW-0413">Isomerase</keyword>
<dbReference type="RefSeq" id="WP_221235537.1">
    <property type="nucleotide sequence ID" value="NZ_BAABBZ010000059.1"/>
</dbReference>
<accession>A0A7W6DNW7</accession>
<dbReference type="AlphaFoldDB" id="A0A7W6DNW7"/>
<dbReference type="InterPro" id="IPR011051">
    <property type="entry name" value="RmlC_Cupin_sf"/>
</dbReference>
<evidence type="ECO:0000313" key="4">
    <source>
        <dbReference type="Proteomes" id="UP000541426"/>
    </source>
</evidence>
<feature type="domain" description="Cupin type-2" evidence="2">
    <location>
        <begin position="63"/>
        <end position="112"/>
    </location>
</feature>
<protein>
    <submittedName>
        <fullName evidence="3">Mannose-6-phosphate isomerase-like protein (Cupin superfamily)</fullName>
    </submittedName>
</protein>
<dbReference type="Pfam" id="PF07883">
    <property type="entry name" value="Cupin_2"/>
    <property type="match status" value="1"/>
</dbReference>
<feature type="region of interest" description="Disordered" evidence="1">
    <location>
        <begin position="1"/>
        <end position="25"/>
    </location>
</feature>
<gene>
    <name evidence="3" type="ORF">GGQ68_001330</name>
</gene>
<dbReference type="Proteomes" id="UP000541426">
    <property type="component" value="Unassembled WGS sequence"/>
</dbReference>
<dbReference type="SUPFAM" id="SSF51182">
    <property type="entry name" value="RmlC-like cupins"/>
    <property type="match status" value="1"/>
</dbReference>
<proteinExistence type="predicted"/>
<dbReference type="EMBL" id="JACIEJ010000003">
    <property type="protein sequence ID" value="MBB3985001.1"/>
    <property type="molecule type" value="Genomic_DNA"/>
</dbReference>
<name>A0A7W6DNW7_9RHOB</name>
<evidence type="ECO:0000313" key="3">
    <source>
        <dbReference type="EMBL" id="MBB3985001.1"/>
    </source>
</evidence>
<organism evidence="3 4">
    <name type="scientific">Sagittula marina</name>
    <dbReference type="NCBI Taxonomy" id="943940"/>
    <lineage>
        <taxon>Bacteria</taxon>
        <taxon>Pseudomonadati</taxon>
        <taxon>Pseudomonadota</taxon>
        <taxon>Alphaproteobacteria</taxon>
        <taxon>Rhodobacterales</taxon>
        <taxon>Roseobacteraceae</taxon>
        <taxon>Sagittula</taxon>
    </lineage>
</organism>
<dbReference type="GO" id="GO:0016853">
    <property type="term" value="F:isomerase activity"/>
    <property type="evidence" value="ECO:0007669"/>
    <property type="project" value="UniProtKB-KW"/>
</dbReference>
<evidence type="ECO:0000259" key="2">
    <source>
        <dbReference type="Pfam" id="PF07883"/>
    </source>
</evidence>
<sequence length="128" mass="14259">MDDTTPGQDAKTAKASANAPRSSDTIRHPLMDVAARLSREAPFETVFESPEVSIELYAPVGADMQKPHDRDELYIIASGEGTFSRGDELVPFAQGDLLFVPAHVPHRFETFSDDFRTWVIFYGDKRGK</sequence>
<evidence type="ECO:0000256" key="1">
    <source>
        <dbReference type="SAM" id="MobiDB-lite"/>
    </source>
</evidence>
<comment type="caution">
    <text evidence="3">The sequence shown here is derived from an EMBL/GenBank/DDBJ whole genome shotgun (WGS) entry which is preliminary data.</text>
</comment>
<reference evidence="3 4" key="1">
    <citation type="submission" date="2020-08" db="EMBL/GenBank/DDBJ databases">
        <title>Genomic Encyclopedia of Type Strains, Phase IV (KMG-IV): sequencing the most valuable type-strain genomes for metagenomic binning, comparative biology and taxonomic classification.</title>
        <authorList>
            <person name="Goeker M."/>
        </authorList>
    </citation>
    <scope>NUCLEOTIDE SEQUENCE [LARGE SCALE GENOMIC DNA]</scope>
    <source>
        <strain evidence="3 4">DSM 102235</strain>
    </source>
</reference>
<dbReference type="InterPro" id="IPR013096">
    <property type="entry name" value="Cupin_2"/>
</dbReference>